<dbReference type="InterPro" id="IPR013741">
    <property type="entry name" value="KorB_domain"/>
</dbReference>
<dbReference type="SUPFAM" id="SSF109709">
    <property type="entry name" value="KorB DNA-binding domain-like"/>
    <property type="match status" value="1"/>
</dbReference>
<feature type="domain" description="ParB-like N-terminal" evidence="4">
    <location>
        <begin position="23"/>
        <end position="114"/>
    </location>
</feature>
<gene>
    <name evidence="5" type="ORF">BWK72_19970</name>
</gene>
<dbReference type="AlphaFoldDB" id="A0A1W9KP24"/>
<dbReference type="Pfam" id="PF08535">
    <property type="entry name" value="KorB"/>
    <property type="match status" value="1"/>
</dbReference>
<reference evidence="5 6" key="1">
    <citation type="submission" date="2017-01" db="EMBL/GenBank/DDBJ databases">
        <title>Novel large sulfur bacteria in the metagenomes of groundwater-fed chemosynthetic microbial mats in the Lake Huron basin.</title>
        <authorList>
            <person name="Sharrar A.M."/>
            <person name="Flood B.E."/>
            <person name="Bailey J.V."/>
            <person name="Jones D.S."/>
            <person name="Biddanda B."/>
            <person name="Ruberg S.A."/>
            <person name="Marcus D.N."/>
            <person name="Dick G.J."/>
        </authorList>
    </citation>
    <scope>NUCLEOTIDE SEQUENCE [LARGE SCALE GENOMIC DNA]</scope>
    <source>
        <strain evidence="5">A7</strain>
    </source>
</reference>
<dbReference type="InterPro" id="IPR004437">
    <property type="entry name" value="ParB/RepB/Spo0J"/>
</dbReference>
<dbReference type="Pfam" id="PF02195">
    <property type="entry name" value="ParB_N"/>
    <property type="match status" value="1"/>
</dbReference>
<evidence type="ECO:0000256" key="3">
    <source>
        <dbReference type="SAM" id="MobiDB-lite"/>
    </source>
</evidence>
<evidence type="ECO:0000259" key="4">
    <source>
        <dbReference type="SMART" id="SM00470"/>
    </source>
</evidence>
<accession>A0A1W9KP24</accession>
<organism evidence="5 6">
    <name type="scientific">Rhodoferax ferrireducens</name>
    <dbReference type="NCBI Taxonomy" id="192843"/>
    <lineage>
        <taxon>Bacteria</taxon>
        <taxon>Pseudomonadati</taxon>
        <taxon>Pseudomonadota</taxon>
        <taxon>Betaproteobacteria</taxon>
        <taxon>Burkholderiales</taxon>
        <taxon>Comamonadaceae</taxon>
        <taxon>Rhodoferax</taxon>
    </lineage>
</organism>
<dbReference type="PANTHER" id="PTHR33375:SF1">
    <property type="entry name" value="CHROMOSOME-PARTITIONING PROTEIN PARB-RELATED"/>
    <property type="match status" value="1"/>
</dbReference>
<dbReference type="InterPro" id="IPR050336">
    <property type="entry name" value="Chromosome_partition/occlusion"/>
</dbReference>
<dbReference type="InterPro" id="IPR036086">
    <property type="entry name" value="ParB/Sulfiredoxin_sf"/>
</dbReference>
<dbReference type="InterPro" id="IPR003115">
    <property type="entry name" value="ParB_N"/>
</dbReference>
<feature type="region of interest" description="Disordered" evidence="3">
    <location>
        <begin position="270"/>
        <end position="292"/>
    </location>
</feature>
<evidence type="ECO:0000256" key="1">
    <source>
        <dbReference type="ARBA" id="ARBA00006295"/>
    </source>
</evidence>
<dbReference type="SMART" id="SM00470">
    <property type="entry name" value="ParB"/>
    <property type="match status" value="1"/>
</dbReference>
<protein>
    <recommendedName>
        <fullName evidence="4">ParB-like N-terminal domain-containing protein</fullName>
    </recommendedName>
</protein>
<comment type="caution">
    <text evidence="5">The sequence shown here is derived from an EMBL/GenBank/DDBJ whole genome shotgun (WGS) entry which is preliminary data.</text>
</comment>
<keyword evidence="2" id="KW-0238">DNA-binding</keyword>
<name>A0A1W9KP24_9BURK</name>
<dbReference type="FunFam" id="3.90.1530.30:FF:000001">
    <property type="entry name" value="Chromosome partitioning protein ParB"/>
    <property type="match status" value="1"/>
</dbReference>
<dbReference type="Proteomes" id="UP000192505">
    <property type="component" value="Unassembled WGS sequence"/>
</dbReference>
<evidence type="ECO:0000313" key="5">
    <source>
        <dbReference type="EMBL" id="OQW85905.1"/>
    </source>
</evidence>
<dbReference type="GO" id="GO:0005694">
    <property type="term" value="C:chromosome"/>
    <property type="evidence" value="ECO:0007669"/>
    <property type="project" value="TreeGrafter"/>
</dbReference>
<evidence type="ECO:0000313" key="6">
    <source>
        <dbReference type="Proteomes" id="UP000192505"/>
    </source>
</evidence>
<dbReference type="GO" id="GO:0007059">
    <property type="term" value="P:chromosome segregation"/>
    <property type="evidence" value="ECO:0007669"/>
    <property type="project" value="TreeGrafter"/>
</dbReference>
<dbReference type="Gene3D" id="3.90.1530.30">
    <property type="match status" value="1"/>
</dbReference>
<dbReference type="SUPFAM" id="SSF110849">
    <property type="entry name" value="ParB/Sulfiredoxin"/>
    <property type="match status" value="1"/>
</dbReference>
<evidence type="ECO:0000256" key="2">
    <source>
        <dbReference type="ARBA" id="ARBA00023125"/>
    </source>
</evidence>
<dbReference type="CDD" id="cd16393">
    <property type="entry name" value="SPO0J_N"/>
    <property type="match status" value="1"/>
</dbReference>
<dbReference type="EMBL" id="MTEI01000030">
    <property type="protein sequence ID" value="OQW85905.1"/>
    <property type="molecule type" value="Genomic_DNA"/>
</dbReference>
<sequence>MKQDDFGLGSLAAELEADTTVIAELLLHQISPDPEQPRKSIDPEKLQQLADSIKAQGVIQPIVVRNGNAFDSYIIVAGERRWRAAQIAGLNTIPAVVREFEQTALAAAQIIENIDREGFTLLDEVRAVMKMCELCGSAKSAGEALGKPKAWISQRVKIGTVGGIIETFIEEGDSTDVMGTYQLARFTEKHLEEGKQFIENWIQHPESRGSLREKVAELFFQMDRPKPASANQDETPVSATNSGSTEAVTPVQTEPKPAVANVVAPVEHKPVPASVQQDGSKPKAAPKAEHKPENVVNFRVGDEEIFLQTPTRTIVLNKAMLKVIHDQL</sequence>
<feature type="compositionally biased region" description="Polar residues" evidence="3">
    <location>
        <begin position="229"/>
        <end position="252"/>
    </location>
</feature>
<dbReference type="Gene3D" id="1.10.10.2830">
    <property type="match status" value="1"/>
</dbReference>
<dbReference type="NCBIfam" id="TIGR00180">
    <property type="entry name" value="parB_part"/>
    <property type="match status" value="1"/>
</dbReference>
<comment type="similarity">
    <text evidence="1">Belongs to the ParB family.</text>
</comment>
<feature type="region of interest" description="Disordered" evidence="3">
    <location>
        <begin position="225"/>
        <end position="254"/>
    </location>
</feature>
<dbReference type="PANTHER" id="PTHR33375">
    <property type="entry name" value="CHROMOSOME-PARTITIONING PROTEIN PARB-RELATED"/>
    <property type="match status" value="1"/>
</dbReference>
<proteinExistence type="inferred from homology"/>
<dbReference type="GO" id="GO:0003677">
    <property type="term" value="F:DNA binding"/>
    <property type="evidence" value="ECO:0007669"/>
    <property type="project" value="UniProtKB-KW"/>
</dbReference>